<organism evidence="4">
    <name type="scientific">marine metagenome</name>
    <dbReference type="NCBI Taxonomy" id="408172"/>
    <lineage>
        <taxon>unclassified sequences</taxon>
        <taxon>metagenomes</taxon>
        <taxon>ecological metagenomes</taxon>
    </lineage>
</organism>
<name>A0A382PHA2_9ZZZZ</name>
<proteinExistence type="predicted"/>
<dbReference type="SUPFAM" id="SSF47648">
    <property type="entry name" value="Nucleoside phosphorylase/phosphoribosyltransferase N-terminal domain"/>
    <property type="match status" value="1"/>
</dbReference>
<dbReference type="InterPro" id="IPR017459">
    <property type="entry name" value="Glycosyl_Trfase_fam3_N_dom"/>
</dbReference>
<feature type="non-terminal residue" evidence="4">
    <location>
        <position position="137"/>
    </location>
</feature>
<dbReference type="Gene3D" id="1.20.970.10">
    <property type="entry name" value="Transferase, Pyrimidine Nucleoside Phosphorylase, Chain C"/>
    <property type="match status" value="1"/>
</dbReference>
<accession>A0A382PHA2</accession>
<keyword evidence="1" id="KW-0328">Glycosyltransferase</keyword>
<sequence>MKKTSTESTLGDNRMKGYLQKIATGPKMSKNLTEIEAEDALTLILGEKVSTVRSAVFLIAARMKLETLEENIGYWRAMDKTTIRHPIQLDRLLQIADPFDGFNRVPYFGFYTISVLAAIGLPAYGHSAPSLPPKLGI</sequence>
<dbReference type="EMBL" id="UINC01107010">
    <property type="protein sequence ID" value="SVC72068.1"/>
    <property type="molecule type" value="Genomic_DNA"/>
</dbReference>
<evidence type="ECO:0000256" key="2">
    <source>
        <dbReference type="ARBA" id="ARBA00022679"/>
    </source>
</evidence>
<dbReference type="InterPro" id="IPR036320">
    <property type="entry name" value="Glycosyl_Trfase_fam3_N_dom_sf"/>
</dbReference>
<evidence type="ECO:0000313" key="4">
    <source>
        <dbReference type="EMBL" id="SVC72068.1"/>
    </source>
</evidence>
<evidence type="ECO:0000259" key="3">
    <source>
        <dbReference type="Pfam" id="PF02885"/>
    </source>
</evidence>
<keyword evidence="2" id="KW-0808">Transferase</keyword>
<gene>
    <name evidence="4" type="ORF">METZ01_LOCUS324922</name>
</gene>
<dbReference type="AlphaFoldDB" id="A0A382PHA2"/>
<evidence type="ECO:0000256" key="1">
    <source>
        <dbReference type="ARBA" id="ARBA00022676"/>
    </source>
</evidence>
<protein>
    <recommendedName>
        <fullName evidence="3">Glycosyl transferase family 3 N-terminal domain-containing protein</fullName>
    </recommendedName>
</protein>
<dbReference type="Pfam" id="PF02885">
    <property type="entry name" value="Glycos_trans_3N"/>
    <property type="match status" value="1"/>
</dbReference>
<feature type="domain" description="Glycosyl transferase family 3 N-terminal" evidence="3">
    <location>
        <begin position="18"/>
        <end position="80"/>
    </location>
</feature>
<reference evidence="4" key="1">
    <citation type="submission" date="2018-05" db="EMBL/GenBank/DDBJ databases">
        <authorList>
            <person name="Lanie J.A."/>
            <person name="Ng W.-L."/>
            <person name="Kazmierczak K.M."/>
            <person name="Andrzejewski T.M."/>
            <person name="Davidsen T.M."/>
            <person name="Wayne K.J."/>
            <person name="Tettelin H."/>
            <person name="Glass J.I."/>
            <person name="Rusch D."/>
            <person name="Podicherti R."/>
            <person name="Tsui H.-C.T."/>
            <person name="Winkler M.E."/>
        </authorList>
    </citation>
    <scope>NUCLEOTIDE SEQUENCE</scope>
</reference>
<dbReference type="GO" id="GO:0016757">
    <property type="term" value="F:glycosyltransferase activity"/>
    <property type="evidence" value="ECO:0007669"/>
    <property type="project" value="UniProtKB-KW"/>
</dbReference>